<evidence type="ECO:0000256" key="1">
    <source>
        <dbReference type="SAM" id="Phobius"/>
    </source>
</evidence>
<name>A0A7L7KRT4_9MOLU</name>
<organism evidence="3 4">
    <name type="scientific">Candidatus Xianfuyuplasma coldseepsis</name>
    <dbReference type="NCBI Taxonomy" id="2782163"/>
    <lineage>
        <taxon>Bacteria</taxon>
        <taxon>Bacillati</taxon>
        <taxon>Mycoplasmatota</taxon>
        <taxon>Mollicutes</taxon>
        <taxon>Candidatus Izemoplasmatales</taxon>
        <taxon>Candidatus Izemoplasmataceae</taxon>
        <taxon>Candidatus Xianfuyuplasma</taxon>
    </lineage>
</organism>
<dbReference type="InterPro" id="IPR038477">
    <property type="entry name" value="ASST_N_sf"/>
</dbReference>
<keyword evidence="1" id="KW-1133">Transmembrane helix</keyword>
<dbReference type="Pfam" id="PF17425">
    <property type="entry name" value="Arylsulfotran_N"/>
    <property type="match status" value="1"/>
</dbReference>
<evidence type="ECO:0000259" key="2">
    <source>
        <dbReference type="Pfam" id="PF17425"/>
    </source>
</evidence>
<dbReference type="KEGG" id="xcl:G4Z02_07185"/>
<dbReference type="GO" id="GO:0004062">
    <property type="term" value="F:aryl sulfotransferase activity"/>
    <property type="evidence" value="ECO:0007669"/>
    <property type="project" value="InterPro"/>
</dbReference>
<dbReference type="RefSeq" id="WP_258877332.1">
    <property type="nucleotide sequence ID" value="NZ_CP048914.1"/>
</dbReference>
<dbReference type="Proteomes" id="UP000514720">
    <property type="component" value="Chromosome"/>
</dbReference>
<evidence type="ECO:0000313" key="3">
    <source>
        <dbReference type="EMBL" id="QMS85531.1"/>
    </source>
</evidence>
<dbReference type="PANTHER" id="PTHR35340:SF10">
    <property type="entry name" value="CYTOPLASMIC PROTEIN"/>
    <property type="match status" value="1"/>
</dbReference>
<dbReference type="InterPro" id="IPR010262">
    <property type="entry name" value="Arylsulfotransferase_bact"/>
</dbReference>
<protein>
    <submittedName>
        <fullName evidence="3">Aryl-sulfate sulfotransferase</fullName>
    </submittedName>
</protein>
<accession>A0A7L7KRT4</accession>
<reference evidence="3 4" key="1">
    <citation type="submission" date="2020-02" db="EMBL/GenBank/DDBJ databases">
        <authorList>
            <person name="Zheng R.K."/>
            <person name="Sun C.M."/>
        </authorList>
    </citation>
    <scope>NUCLEOTIDE SEQUENCE [LARGE SCALE GENOMIC DNA]</scope>
    <source>
        <strain evidence="4">zrk13</strain>
    </source>
</reference>
<keyword evidence="4" id="KW-1185">Reference proteome</keyword>
<dbReference type="EMBL" id="CP048914">
    <property type="protein sequence ID" value="QMS85531.1"/>
    <property type="molecule type" value="Genomic_DNA"/>
</dbReference>
<dbReference type="AlphaFoldDB" id="A0A7L7KRT4"/>
<keyword evidence="3" id="KW-0808">Transferase</keyword>
<keyword evidence="1" id="KW-0812">Transmembrane</keyword>
<feature type="transmembrane region" description="Helical" evidence="1">
    <location>
        <begin position="15"/>
        <end position="37"/>
    </location>
</feature>
<dbReference type="InterPro" id="IPR053143">
    <property type="entry name" value="Arylsulfate_ST"/>
</dbReference>
<dbReference type="PANTHER" id="PTHR35340">
    <property type="entry name" value="PQQ ENZYME REPEAT PROTEIN-RELATED"/>
    <property type="match status" value="1"/>
</dbReference>
<dbReference type="Pfam" id="PF05935">
    <property type="entry name" value="Arylsulfotrans"/>
    <property type="match status" value="1"/>
</dbReference>
<sequence>MKRPEWIPKWVNETFLLVVMPAIVVVLLITGFMIYGFQKPAWTSIESKTVLLDTQQETNAMLIDVAMSETYSVDQPYFIIDPYKMSPLSGLFIFKTDELDSFIIEVEGKTPEATVQYVSEVASVHYIPVIGLYPDYENVVHIYDNDDGVAGALRFTRTIWTEPVDEYVFAPDEVTTTTDYFGQDWMLLMPSDQETLPVAIDAFGDVRWYYSTPLGFSMKQLENGYFMVGSSRMIGSPYYRDGLYEIDLLGKVISHYYIPGGYHHDFVEMPSGNILALSNDFDETVEDIVVEIDRSTGMIVNQWDMSDYVSPTMGQRSNNSEVDWFHATSIDYDPVANRLLVAGRNQDIVLCIDLTSDELVYIIGDPTNWDEDVVTDDFLTPIGASFEWSYAIHSALFLPDGQVMLFDNGLHHSKDLLIDPLTYGNYSRGVVYAIDETTREITQVFSYGSERLSTFYSPFNSNVAYYGENHYLVHSGGISQTSQGYLNIPPSEYDGELSFTKSSITVEVQDDVVVYELQMPAHYDQALRIQPYDNIQHQSRLVKFYGEQQVSFLYEQDIDRRITILQTLPPTYELLIYKEFDRFVVSGVFEDNQEVYLELQQGEQSYYYAMPLSQSIRYPLYHQEVDGENLRTIVTVNEIDVSGRFDVFVIIDGHRYHTYKQVTFK</sequence>
<dbReference type="Gene3D" id="2.60.40.3100">
    <property type="entry name" value="Arylsulphate sulphotransferase monomer, N-terminal domain"/>
    <property type="match status" value="1"/>
</dbReference>
<dbReference type="InterPro" id="IPR011047">
    <property type="entry name" value="Quinoprotein_ADH-like_sf"/>
</dbReference>
<gene>
    <name evidence="3" type="ORF">G4Z02_07185</name>
</gene>
<dbReference type="InterPro" id="IPR035391">
    <property type="entry name" value="Arylsulfotran_N"/>
</dbReference>
<feature type="domain" description="Arylsulfotransferase N-terminal" evidence="2">
    <location>
        <begin position="79"/>
        <end position="148"/>
    </location>
</feature>
<proteinExistence type="predicted"/>
<dbReference type="SUPFAM" id="SSF50998">
    <property type="entry name" value="Quinoprotein alcohol dehydrogenase-like"/>
    <property type="match status" value="1"/>
</dbReference>
<keyword evidence="1" id="KW-0472">Membrane</keyword>
<evidence type="ECO:0000313" key="4">
    <source>
        <dbReference type="Proteomes" id="UP000514720"/>
    </source>
</evidence>